<dbReference type="eggNOG" id="ENOG5033M3C">
    <property type="taxonomic scope" value="Bacteria"/>
</dbReference>
<dbReference type="EMBL" id="ASAD01000030">
    <property type="protein sequence ID" value="EON90558.1"/>
    <property type="molecule type" value="Genomic_DNA"/>
</dbReference>
<evidence type="ECO:0000313" key="1">
    <source>
        <dbReference type="EMBL" id="EON90558.1"/>
    </source>
</evidence>
<gene>
    <name evidence="1" type="ORF">MARLIPOL_18123</name>
</gene>
<proteinExistence type="predicted"/>
<organism evidence="1 2">
    <name type="scientific">Marinobacter lipolyticus SM19</name>
    <dbReference type="NCBI Taxonomy" id="1318628"/>
    <lineage>
        <taxon>Bacteria</taxon>
        <taxon>Pseudomonadati</taxon>
        <taxon>Pseudomonadota</taxon>
        <taxon>Gammaproteobacteria</taxon>
        <taxon>Pseudomonadales</taxon>
        <taxon>Marinobacteraceae</taxon>
        <taxon>Marinobacter</taxon>
    </lineage>
</organism>
<accession>R8AW55</accession>
<sequence length="220" mass="25269">MAITPVESFARIGTFSYLYAEATEKGYSEFLATSEEIEALDNVEYDERLGELEHARDLAAIQAIVFSAMCFEAAIYDFASIHLGDGYVQDHLDKLDVLSKWLVVIRFVSGIEIPKSEAPYAALKNLVFERNRLVHSKSEPMSSSNIERHFEKMEKREREFVSGVHDAFRAIVLMSLYLDKVLHGYHNPLPSFSKRNAPLREYYSELEEVIHDCRRVIARI</sequence>
<dbReference type="OrthoDB" id="6400371at2"/>
<evidence type="ECO:0000313" key="2">
    <source>
        <dbReference type="Proteomes" id="UP000016540"/>
    </source>
</evidence>
<dbReference type="RefSeq" id="WP_012139875.1">
    <property type="nucleotide sequence ID" value="NZ_KE007310.1"/>
</dbReference>
<keyword evidence="2" id="KW-1185">Reference proteome</keyword>
<comment type="caution">
    <text evidence="1">The sequence shown here is derived from an EMBL/GenBank/DDBJ whole genome shotgun (WGS) entry which is preliminary data.</text>
</comment>
<protein>
    <submittedName>
        <fullName evidence="1">Uncharacterized protein</fullName>
    </submittedName>
</protein>
<reference evidence="1 2" key="1">
    <citation type="journal article" date="2013" name="Genome Announc.">
        <title>Draft Genome Sequence of the Moderately Halophilic Bacterium Marinobacter lipolyticus Strain SM19.</title>
        <authorList>
            <person name="Papke R.T."/>
            <person name="de la Haba R.R."/>
            <person name="Infante-Dominguez C."/>
            <person name="Perez D."/>
            <person name="Sanchez-Porro C."/>
            <person name="Lapierre P."/>
            <person name="Ventosa A."/>
        </authorList>
    </citation>
    <scope>NUCLEOTIDE SEQUENCE [LARGE SCALE GENOMIC DNA]</scope>
    <source>
        <strain evidence="1 2">SM19</strain>
    </source>
</reference>
<dbReference type="AlphaFoldDB" id="R8AW55"/>
<dbReference type="Proteomes" id="UP000016540">
    <property type="component" value="Unassembled WGS sequence"/>
</dbReference>
<name>R8AW55_9GAMM</name>
<dbReference type="HOGENOM" id="CLU_104616_0_0_6"/>
<dbReference type="STRING" id="1318628.MARLIPOL_18123"/>